<comment type="caution">
    <text evidence="15">The sequence shown here is derived from an EMBL/GenBank/DDBJ whole genome shotgun (WGS) entry which is preliminary data.</text>
</comment>
<keyword evidence="8 15" id="KW-0418">Kinase</keyword>
<dbReference type="Gene3D" id="1.20.120.160">
    <property type="entry name" value="HPT domain"/>
    <property type="match status" value="1"/>
</dbReference>
<keyword evidence="9" id="KW-0067">ATP-binding</keyword>
<dbReference type="InterPro" id="IPR008207">
    <property type="entry name" value="Sig_transdc_His_kin_Hpt_dom"/>
</dbReference>
<evidence type="ECO:0000256" key="3">
    <source>
        <dbReference type="ARBA" id="ARBA00021495"/>
    </source>
</evidence>
<dbReference type="SMART" id="SM01231">
    <property type="entry name" value="H-kinase_dim"/>
    <property type="match status" value="1"/>
</dbReference>
<evidence type="ECO:0000256" key="4">
    <source>
        <dbReference type="ARBA" id="ARBA00022500"/>
    </source>
</evidence>
<evidence type="ECO:0000256" key="9">
    <source>
        <dbReference type="ARBA" id="ARBA00022840"/>
    </source>
</evidence>
<dbReference type="InterPro" id="IPR037006">
    <property type="entry name" value="CheA-like_homodim_sf"/>
</dbReference>
<keyword evidence="7" id="KW-0547">Nucleotide-binding</keyword>
<keyword evidence="6" id="KW-0808">Transferase</keyword>
<dbReference type="CDD" id="cd16916">
    <property type="entry name" value="HATPase_CheA-like"/>
    <property type="match status" value="1"/>
</dbReference>
<evidence type="ECO:0000256" key="10">
    <source>
        <dbReference type="ARBA" id="ARBA00023012"/>
    </source>
</evidence>
<feature type="domain" description="Histidine kinase" evidence="12">
    <location>
        <begin position="241"/>
        <end position="491"/>
    </location>
</feature>
<dbReference type="SMART" id="SM00387">
    <property type="entry name" value="HATPase_c"/>
    <property type="match status" value="1"/>
</dbReference>
<evidence type="ECO:0000256" key="6">
    <source>
        <dbReference type="ARBA" id="ARBA00022679"/>
    </source>
</evidence>
<dbReference type="PROSITE" id="PS50894">
    <property type="entry name" value="HPT"/>
    <property type="match status" value="1"/>
</dbReference>
<dbReference type="SUPFAM" id="SSF55052">
    <property type="entry name" value="CheY-binding domain of CheA"/>
    <property type="match status" value="1"/>
</dbReference>
<feature type="domain" description="CheW-like" evidence="13">
    <location>
        <begin position="493"/>
        <end position="627"/>
    </location>
</feature>
<dbReference type="SUPFAM" id="SSF47226">
    <property type="entry name" value="Histidine-containing phosphotransfer domain, HPT domain"/>
    <property type="match status" value="1"/>
</dbReference>
<dbReference type="InterPro" id="IPR010808">
    <property type="entry name" value="CheA_P2-bd"/>
</dbReference>
<dbReference type="PROSITE" id="PS50109">
    <property type="entry name" value="HIS_KIN"/>
    <property type="match status" value="1"/>
</dbReference>
<dbReference type="GO" id="GO:0016301">
    <property type="term" value="F:kinase activity"/>
    <property type="evidence" value="ECO:0007669"/>
    <property type="project" value="UniProtKB-KW"/>
</dbReference>
<reference evidence="15 16" key="1">
    <citation type="submission" date="2016-10" db="EMBL/GenBank/DDBJ databases">
        <authorList>
            <person name="Varghese N."/>
            <person name="Submissions S."/>
        </authorList>
    </citation>
    <scope>NUCLEOTIDE SEQUENCE [LARGE SCALE GENOMIC DNA]</scope>
    <source>
        <strain evidence="15 16">DSM 13796</strain>
    </source>
</reference>
<dbReference type="InterPro" id="IPR051315">
    <property type="entry name" value="Bact_Chemotaxis_CheA"/>
</dbReference>
<dbReference type="PANTHER" id="PTHR43395">
    <property type="entry name" value="SENSOR HISTIDINE KINASE CHEA"/>
    <property type="match status" value="1"/>
</dbReference>
<dbReference type="Gene3D" id="1.10.287.560">
    <property type="entry name" value="Histidine kinase CheA-like, homodimeric domain"/>
    <property type="match status" value="1"/>
</dbReference>
<dbReference type="Pfam" id="PF01627">
    <property type="entry name" value="Hpt"/>
    <property type="match status" value="1"/>
</dbReference>
<dbReference type="PROSITE" id="PS50851">
    <property type="entry name" value="CHEW"/>
    <property type="match status" value="1"/>
</dbReference>
<dbReference type="InterPro" id="IPR036061">
    <property type="entry name" value="CheW-like_dom_sf"/>
</dbReference>
<dbReference type="InterPro" id="IPR036097">
    <property type="entry name" value="HisK_dim/P_sf"/>
</dbReference>
<evidence type="ECO:0000259" key="12">
    <source>
        <dbReference type="PROSITE" id="PS50109"/>
    </source>
</evidence>
<name>A0A1I5VJV3_9BACI</name>
<accession>A0A1I5VJV3</accession>
<feature type="domain" description="HPt" evidence="14">
    <location>
        <begin position="1"/>
        <end position="103"/>
    </location>
</feature>
<dbReference type="EC" id="2.7.13.3" evidence="2"/>
<dbReference type="Proteomes" id="UP000182762">
    <property type="component" value="Unassembled WGS sequence"/>
</dbReference>
<feature type="modified residue" description="Phosphohistidine" evidence="11">
    <location>
        <position position="46"/>
    </location>
</feature>
<keyword evidence="10" id="KW-0902">Two-component regulatory system</keyword>
<dbReference type="InterPro" id="IPR037052">
    <property type="entry name" value="CheA-like_P2_sf"/>
</dbReference>
<organism evidence="15 16">
    <name type="scientific">Priestia endophytica DSM 13796</name>
    <dbReference type="NCBI Taxonomy" id="1121089"/>
    <lineage>
        <taxon>Bacteria</taxon>
        <taxon>Bacillati</taxon>
        <taxon>Bacillota</taxon>
        <taxon>Bacilli</taxon>
        <taxon>Bacillales</taxon>
        <taxon>Bacillaceae</taxon>
        <taxon>Priestia</taxon>
    </lineage>
</organism>
<dbReference type="SMART" id="SM00260">
    <property type="entry name" value="CheW"/>
    <property type="match status" value="1"/>
</dbReference>
<evidence type="ECO:0000313" key="16">
    <source>
        <dbReference type="Proteomes" id="UP000182762"/>
    </source>
</evidence>
<keyword evidence="5 11" id="KW-0597">Phosphoprotein</keyword>
<dbReference type="RefSeq" id="WP_061801703.1">
    <property type="nucleotide sequence ID" value="NZ_FOXX01000001.1"/>
</dbReference>
<dbReference type="CDD" id="cd00088">
    <property type="entry name" value="HPT"/>
    <property type="match status" value="1"/>
</dbReference>
<evidence type="ECO:0000256" key="1">
    <source>
        <dbReference type="ARBA" id="ARBA00000085"/>
    </source>
</evidence>
<dbReference type="PRINTS" id="PR00344">
    <property type="entry name" value="BCTRLSENSOR"/>
</dbReference>
<dbReference type="SMART" id="SM00073">
    <property type="entry name" value="HPT"/>
    <property type="match status" value="1"/>
</dbReference>
<dbReference type="SUPFAM" id="SSF50341">
    <property type="entry name" value="CheW-like"/>
    <property type="match status" value="1"/>
</dbReference>
<dbReference type="SUPFAM" id="SSF47384">
    <property type="entry name" value="Homodimeric domain of signal transducing histidine kinase"/>
    <property type="match status" value="1"/>
</dbReference>
<dbReference type="Gene3D" id="3.30.565.10">
    <property type="entry name" value="Histidine kinase-like ATPase, C-terminal domain"/>
    <property type="match status" value="1"/>
</dbReference>
<keyword evidence="16" id="KW-1185">Reference proteome</keyword>
<dbReference type="Pfam" id="PF02518">
    <property type="entry name" value="HATPase_c"/>
    <property type="match status" value="1"/>
</dbReference>
<sequence length="631" mass="71382">MEMNQYLDIFIDESKQHLQNMYDYLLKVENGTREDGVVHEIFRSAHTLKGMAATMGYEHVTELTHGLENILDELRNEKIDWSNDLIDLMFQAVEELSESVDKIVKGEGTASFKTETLIELHEFLSSPSLSKEREEKPLSSLSTNDDSIIKIHLSEDCLLKGARAYMVLQKIEEYATVIKTSPSFEEIKEGNFTEHFIIHIRSEEPFSLIQKEVMHMTDVKNVELHIRENKKEAVVSSEYTAASETVRVKLDDLNVLMNLVEELVIDRTRIQQMIQPFSDHDLDDTVKHLFRLTNDLQQVVINMRMVPIETAFKRFPPMVRNLARTLGKKIRVKLTGQETALDRTIVEKIGDPLVHLIRNSIDHGIEHPEQRRENGKELEGTIELSARYKGSRILIEIKDDGSGINRQSVLAKAISKNIVSNQKANSMLDEDVYQLLFTPGFSTADEVSNLSGRGVGLDVVRNSIEALGGTTSVASKSGQGTVFSIDIPATLSIVCAMLIKMKEDICAVPISSIAETLFIEKEEILHIGEEHAIHFRNKVIPLFFLNELFEYNEEQKERLHHYVVILEKGEKYVALGVDGFLHQQDIVVKPLSSYLKHVSLVSGATILGDGKVALILNHNELFKDRVKGIDG</sequence>
<dbReference type="EMBL" id="FOXX01000001">
    <property type="protein sequence ID" value="SFQ07858.1"/>
    <property type="molecule type" value="Genomic_DNA"/>
</dbReference>
<dbReference type="Pfam" id="PF07194">
    <property type="entry name" value="P2"/>
    <property type="match status" value="1"/>
</dbReference>
<dbReference type="InterPro" id="IPR003594">
    <property type="entry name" value="HATPase_dom"/>
</dbReference>
<evidence type="ECO:0000256" key="2">
    <source>
        <dbReference type="ARBA" id="ARBA00012438"/>
    </source>
</evidence>
<dbReference type="GeneID" id="93708924"/>
<dbReference type="InterPro" id="IPR004358">
    <property type="entry name" value="Sig_transdc_His_kin-like_C"/>
</dbReference>
<dbReference type="InterPro" id="IPR002545">
    <property type="entry name" value="CheW-lke_dom"/>
</dbReference>
<keyword evidence="4" id="KW-0145">Chemotaxis</keyword>
<dbReference type="InterPro" id="IPR036890">
    <property type="entry name" value="HATPase_C_sf"/>
</dbReference>
<evidence type="ECO:0000256" key="8">
    <source>
        <dbReference type="ARBA" id="ARBA00022777"/>
    </source>
</evidence>
<dbReference type="PANTHER" id="PTHR43395:SF1">
    <property type="entry name" value="CHEMOTAXIS PROTEIN CHEA"/>
    <property type="match status" value="1"/>
</dbReference>
<dbReference type="Gene3D" id="3.30.70.1110">
    <property type="entry name" value="Histidine kinase CheA-like, P2 response regulator-binding domain"/>
    <property type="match status" value="1"/>
</dbReference>
<dbReference type="CDD" id="cd00731">
    <property type="entry name" value="CheA_reg"/>
    <property type="match status" value="1"/>
</dbReference>
<dbReference type="InterPro" id="IPR005467">
    <property type="entry name" value="His_kinase_dom"/>
</dbReference>
<dbReference type="InterPro" id="IPR036641">
    <property type="entry name" value="HPT_dom_sf"/>
</dbReference>
<dbReference type="Pfam" id="PF02895">
    <property type="entry name" value="H-kinase_dim"/>
    <property type="match status" value="1"/>
</dbReference>
<evidence type="ECO:0000313" key="15">
    <source>
        <dbReference type="EMBL" id="SFQ07858.1"/>
    </source>
</evidence>
<evidence type="ECO:0000256" key="11">
    <source>
        <dbReference type="PROSITE-ProRule" id="PRU00110"/>
    </source>
</evidence>
<dbReference type="Pfam" id="PF01584">
    <property type="entry name" value="CheW"/>
    <property type="match status" value="1"/>
</dbReference>
<dbReference type="InterPro" id="IPR035891">
    <property type="entry name" value="CheY-binding_CheA"/>
</dbReference>
<evidence type="ECO:0000256" key="5">
    <source>
        <dbReference type="ARBA" id="ARBA00022553"/>
    </source>
</evidence>
<dbReference type="Gene3D" id="2.30.30.40">
    <property type="entry name" value="SH3 Domains"/>
    <property type="match status" value="1"/>
</dbReference>
<evidence type="ECO:0000256" key="7">
    <source>
        <dbReference type="ARBA" id="ARBA00022741"/>
    </source>
</evidence>
<evidence type="ECO:0000259" key="14">
    <source>
        <dbReference type="PROSITE" id="PS50894"/>
    </source>
</evidence>
<comment type="catalytic activity">
    <reaction evidence="1">
        <text>ATP + protein L-histidine = ADP + protein N-phospho-L-histidine.</text>
        <dbReference type="EC" id="2.7.13.3"/>
    </reaction>
</comment>
<evidence type="ECO:0000259" key="13">
    <source>
        <dbReference type="PROSITE" id="PS50851"/>
    </source>
</evidence>
<protein>
    <recommendedName>
        <fullName evidence="3">Chemotaxis protein CheA</fullName>
        <ecNumber evidence="2">2.7.13.3</ecNumber>
    </recommendedName>
</protein>
<proteinExistence type="predicted"/>
<dbReference type="InterPro" id="IPR004105">
    <property type="entry name" value="CheA-like_dim"/>
</dbReference>
<dbReference type="SUPFAM" id="SSF55874">
    <property type="entry name" value="ATPase domain of HSP90 chaperone/DNA topoisomerase II/histidine kinase"/>
    <property type="match status" value="1"/>
</dbReference>
<gene>
    <name evidence="15" type="ORF">SAMN02745910_00146</name>
</gene>